<keyword evidence="9 14" id="KW-0472">Membrane</keyword>
<accession>A0A7V0I9T8</accession>
<reference evidence="15" key="1">
    <citation type="journal article" date="2020" name="mSystems">
        <title>Genome- and Community-Level Interaction Insights into Carbon Utilization and Element Cycling Functions of Hydrothermarchaeota in Hydrothermal Sediment.</title>
        <authorList>
            <person name="Zhou Z."/>
            <person name="Liu Y."/>
            <person name="Xu W."/>
            <person name="Pan J."/>
            <person name="Luo Z.H."/>
            <person name="Li M."/>
        </authorList>
    </citation>
    <scope>NUCLEOTIDE SEQUENCE [LARGE SCALE GENOMIC DNA]</scope>
    <source>
        <strain evidence="15">HyVt-113</strain>
    </source>
</reference>
<evidence type="ECO:0000256" key="4">
    <source>
        <dbReference type="ARBA" id="ARBA00021581"/>
    </source>
</evidence>
<dbReference type="GO" id="GO:0046677">
    <property type="term" value="P:response to antibiotic"/>
    <property type="evidence" value="ECO:0007669"/>
    <property type="project" value="UniProtKB-UniRule"/>
</dbReference>
<feature type="transmembrane region" description="Helical" evidence="14">
    <location>
        <begin position="203"/>
        <end position="224"/>
    </location>
</feature>
<dbReference type="GO" id="GO:0008360">
    <property type="term" value="P:regulation of cell shape"/>
    <property type="evidence" value="ECO:0007669"/>
    <property type="project" value="UniProtKB-KW"/>
</dbReference>
<dbReference type="PANTHER" id="PTHR30622:SF4">
    <property type="entry name" value="UNDECAPRENYL-DIPHOSPHATASE"/>
    <property type="match status" value="1"/>
</dbReference>
<evidence type="ECO:0000256" key="3">
    <source>
        <dbReference type="ARBA" id="ARBA00012374"/>
    </source>
</evidence>
<feature type="transmembrane region" description="Helical" evidence="14">
    <location>
        <begin position="171"/>
        <end position="191"/>
    </location>
</feature>
<proteinExistence type="inferred from homology"/>
<organism evidence="15">
    <name type="scientific">Desulfofervidus auxilii</name>
    <dbReference type="NCBI Taxonomy" id="1621989"/>
    <lineage>
        <taxon>Bacteria</taxon>
        <taxon>Pseudomonadati</taxon>
        <taxon>Thermodesulfobacteriota</taxon>
        <taxon>Candidatus Desulfofervidia</taxon>
        <taxon>Candidatus Desulfofervidales</taxon>
        <taxon>Candidatus Desulfofervidaceae</taxon>
        <taxon>Candidatus Desulfofervidus</taxon>
    </lineage>
</organism>
<dbReference type="GO" id="GO:0071555">
    <property type="term" value="P:cell wall organization"/>
    <property type="evidence" value="ECO:0007669"/>
    <property type="project" value="UniProtKB-KW"/>
</dbReference>
<name>A0A7V0I9T8_DESA2</name>
<dbReference type="GO" id="GO:0005886">
    <property type="term" value="C:plasma membrane"/>
    <property type="evidence" value="ECO:0007669"/>
    <property type="project" value="UniProtKB-SubCell"/>
</dbReference>
<evidence type="ECO:0000256" key="13">
    <source>
        <dbReference type="ARBA" id="ARBA00047594"/>
    </source>
</evidence>
<feature type="transmembrane region" description="Helical" evidence="14">
    <location>
        <begin position="41"/>
        <end position="62"/>
    </location>
</feature>
<comment type="catalytic activity">
    <reaction evidence="13 14">
        <text>di-trans,octa-cis-undecaprenyl diphosphate + H2O = di-trans,octa-cis-undecaprenyl phosphate + phosphate + H(+)</text>
        <dbReference type="Rhea" id="RHEA:28094"/>
        <dbReference type="ChEBI" id="CHEBI:15377"/>
        <dbReference type="ChEBI" id="CHEBI:15378"/>
        <dbReference type="ChEBI" id="CHEBI:43474"/>
        <dbReference type="ChEBI" id="CHEBI:58405"/>
        <dbReference type="ChEBI" id="CHEBI:60392"/>
        <dbReference type="EC" id="3.6.1.27"/>
    </reaction>
</comment>
<protein>
    <recommendedName>
        <fullName evidence="4 14">Undecaprenyl-diphosphatase</fullName>
        <ecNumber evidence="3 14">3.6.1.27</ecNumber>
    </recommendedName>
    <alternativeName>
        <fullName evidence="12 14">Bacitracin resistance protein</fullName>
    </alternativeName>
    <alternativeName>
        <fullName evidence="11 14">Undecaprenyl pyrophosphate phosphatase</fullName>
    </alternativeName>
</protein>
<keyword evidence="14" id="KW-0133">Cell shape</keyword>
<evidence type="ECO:0000256" key="14">
    <source>
        <dbReference type="HAMAP-Rule" id="MF_01006"/>
    </source>
</evidence>
<dbReference type="EC" id="3.6.1.27" evidence="3 14"/>
<comment type="miscellaneous">
    <text evidence="14">Bacitracin is thought to be involved in the inhibition of peptidoglycan synthesis by sequestering undecaprenyl diphosphate, thereby reducing the pool of lipid carrier available.</text>
</comment>
<keyword evidence="14" id="KW-0961">Cell wall biogenesis/degradation</keyword>
<gene>
    <name evidence="14" type="primary">uppP</name>
    <name evidence="15" type="ORF">ENF30_00355</name>
</gene>
<evidence type="ECO:0000256" key="2">
    <source>
        <dbReference type="ARBA" id="ARBA00010621"/>
    </source>
</evidence>
<evidence type="ECO:0000256" key="5">
    <source>
        <dbReference type="ARBA" id="ARBA00022475"/>
    </source>
</evidence>
<keyword evidence="7 14" id="KW-0378">Hydrolase</keyword>
<dbReference type="HAMAP" id="MF_01006">
    <property type="entry name" value="Undec_diphosphatase"/>
    <property type="match status" value="1"/>
</dbReference>
<feature type="transmembrane region" description="Helical" evidence="14">
    <location>
        <begin position="104"/>
        <end position="121"/>
    </location>
</feature>
<keyword evidence="14" id="KW-0573">Peptidoglycan synthesis</keyword>
<comment type="subcellular location">
    <subcellularLocation>
        <location evidence="1 14">Cell membrane</location>
        <topology evidence="1 14">Multi-pass membrane protein</topology>
    </subcellularLocation>
</comment>
<evidence type="ECO:0000256" key="11">
    <source>
        <dbReference type="ARBA" id="ARBA00032707"/>
    </source>
</evidence>
<dbReference type="AlphaFoldDB" id="A0A7V0I9T8"/>
<keyword evidence="6 14" id="KW-0812">Transmembrane</keyword>
<dbReference type="Pfam" id="PF02673">
    <property type="entry name" value="BacA"/>
    <property type="match status" value="1"/>
</dbReference>
<evidence type="ECO:0000256" key="6">
    <source>
        <dbReference type="ARBA" id="ARBA00022692"/>
    </source>
</evidence>
<feature type="transmembrane region" description="Helical" evidence="14">
    <location>
        <begin position="236"/>
        <end position="254"/>
    </location>
</feature>
<dbReference type="GO" id="GO:0050380">
    <property type="term" value="F:undecaprenyl-diphosphatase activity"/>
    <property type="evidence" value="ECO:0007669"/>
    <property type="project" value="UniProtKB-UniRule"/>
</dbReference>
<comment type="caution">
    <text evidence="15">The sequence shown here is derived from an EMBL/GenBank/DDBJ whole genome shotgun (WGS) entry which is preliminary data.</text>
</comment>
<dbReference type="Proteomes" id="UP000885706">
    <property type="component" value="Unassembled WGS sequence"/>
</dbReference>
<evidence type="ECO:0000256" key="8">
    <source>
        <dbReference type="ARBA" id="ARBA00022989"/>
    </source>
</evidence>
<dbReference type="PANTHER" id="PTHR30622">
    <property type="entry name" value="UNDECAPRENYL-DIPHOSPHATASE"/>
    <property type="match status" value="1"/>
</dbReference>
<evidence type="ECO:0000256" key="1">
    <source>
        <dbReference type="ARBA" id="ARBA00004651"/>
    </source>
</evidence>
<dbReference type="GO" id="GO:0009252">
    <property type="term" value="P:peptidoglycan biosynthetic process"/>
    <property type="evidence" value="ECO:0007669"/>
    <property type="project" value="UniProtKB-KW"/>
</dbReference>
<comment type="function">
    <text evidence="14">Catalyzes the dephosphorylation of undecaprenyl diphosphate (UPP). Confers resistance to bacitracin.</text>
</comment>
<keyword evidence="10 14" id="KW-0046">Antibiotic resistance</keyword>
<evidence type="ECO:0000256" key="10">
    <source>
        <dbReference type="ARBA" id="ARBA00023251"/>
    </source>
</evidence>
<dbReference type="EMBL" id="DQWQ01000017">
    <property type="protein sequence ID" value="HDD35231.1"/>
    <property type="molecule type" value="Genomic_DNA"/>
</dbReference>
<feature type="transmembrane region" description="Helical" evidence="14">
    <location>
        <begin position="74"/>
        <end position="92"/>
    </location>
</feature>
<comment type="similarity">
    <text evidence="2 14">Belongs to the UppP family.</text>
</comment>
<evidence type="ECO:0000256" key="7">
    <source>
        <dbReference type="ARBA" id="ARBA00022801"/>
    </source>
</evidence>
<evidence type="ECO:0000313" key="15">
    <source>
        <dbReference type="EMBL" id="HDD35231.1"/>
    </source>
</evidence>
<evidence type="ECO:0000256" key="9">
    <source>
        <dbReference type="ARBA" id="ARBA00023136"/>
    </source>
</evidence>
<dbReference type="InterPro" id="IPR003824">
    <property type="entry name" value="UppP"/>
</dbReference>
<keyword evidence="5 14" id="KW-1003">Cell membrane</keyword>
<evidence type="ECO:0000256" key="12">
    <source>
        <dbReference type="ARBA" id="ARBA00032932"/>
    </source>
</evidence>
<keyword evidence="8 14" id="KW-1133">Transmembrane helix</keyword>
<sequence length="255" mass="28065">MGVIFVAAFLGILQGLTEFLPISSSGHLVIAQHFFPQIGQQPLLLIVILHLGTLFALCVYFLKDIKDMLLSPRLALPILIATLITAILAMPFKDLIEMTFNSPVIASFMLIITGIMLFFAAKVKNNVDKNVNWKKAISIGIAQAAAVLPGISRSGTTISMGIYLGLKGETAGRFSFLIAIPAIFGAGILSLKDITFIPSGLLFPYFIGFLSSFFSSILAIHWLLKLLITNQKALKYFAYYCWFIGVFFLFLFILI</sequence>